<reference evidence="2" key="1">
    <citation type="submission" date="2021-01" db="EMBL/GenBank/DDBJ databases">
        <authorList>
            <consortium name="Genoscope - CEA"/>
            <person name="William W."/>
        </authorList>
    </citation>
    <scope>NUCLEOTIDE SEQUENCE</scope>
</reference>
<proteinExistence type="predicted"/>
<keyword evidence="3" id="KW-1185">Reference proteome</keyword>
<evidence type="ECO:0000313" key="2">
    <source>
        <dbReference type="EMBL" id="CAD8214926.1"/>
    </source>
</evidence>
<protein>
    <submittedName>
        <fullName evidence="2">Uncharacterized protein</fullName>
    </submittedName>
</protein>
<dbReference type="EMBL" id="CAJJDP010000199">
    <property type="protein sequence ID" value="CAD8214925.1"/>
    <property type="molecule type" value="Genomic_DNA"/>
</dbReference>
<sequence length="142" mass="17035">MQRFRSSLPSQNVKRQEVLSKYGKEVIILQVKLTPIIIQISKKLQISCELEKLENKEMSEQRIDQKILIVQVHKRRTTIRLRRQQQSLAVCHSGLINEKPFDPDSIQLILIQKKRKKTRKRRLRKYAEKYQDQQNYKTPIQL</sequence>
<accession>A0A8S1YJE4</accession>
<evidence type="ECO:0000313" key="1">
    <source>
        <dbReference type="EMBL" id="CAD8214925.1"/>
    </source>
</evidence>
<dbReference type="EMBL" id="CAJJDP010000199">
    <property type="protein sequence ID" value="CAD8214926.1"/>
    <property type="molecule type" value="Genomic_DNA"/>
</dbReference>
<name>A0A8S1YJE4_PAROT</name>
<dbReference type="AlphaFoldDB" id="A0A8S1YJE4"/>
<evidence type="ECO:0000313" key="3">
    <source>
        <dbReference type="Proteomes" id="UP000683925"/>
    </source>
</evidence>
<comment type="caution">
    <text evidence="2">The sequence shown here is derived from an EMBL/GenBank/DDBJ whole genome shotgun (WGS) entry which is preliminary data.</text>
</comment>
<dbReference type="Proteomes" id="UP000683925">
    <property type="component" value="Unassembled WGS sequence"/>
</dbReference>
<gene>
    <name evidence="1" type="ORF">POCTA_138.1.T1950002</name>
    <name evidence="2" type="ORF">POCTA_138.1.T1950003</name>
</gene>
<organism evidence="2 3">
    <name type="scientific">Paramecium octaurelia</name>
    <dbReference type="NCBI Taxonomy" id="43137"/>
    <lineage>
        <taxon>Eukaryota</taxon>
        <taxon>Sar</taxon>
        <taxon>Alveolata</taxon>
        <taxon>Ciliophora</taxon>
        <taxon>Intramacronucleata</taxon>
        <taxon>Oligohymenophorea</taxon>
        <taxon>Peniculida</taxon>
        <taxon>Parameciidae</taxon>
        <taxon>Paramecium</taxon>
    </lineage>
</organism>